<evidence type="ECO:0000313" key="3">
    <source>
        <dbReference type="Proteomes" id="UP000295525"/>
    </source>
</evidence>
<evidence type="ECO:0000313" key="2">
    <source>
        <dbReference type="EMBL" id="TCT09046.1"/>
    </source>
</evidence>
<accession>A0A4R3M7L9</accession>
<dbReference type="EMBL" id="SMAJ01000004">
    <property type="protein sequence ID" value="TCT09046.1"/>
    <property type="molecule type" value="Genomic_DNA"/>
</dbReference>
<proteinExistence type="predicted"/>
<keyword evidence="3" id="KW-1185">Reference proteome</keyword>
<dbReference type="OrthoDB" id="5365332at2"/>
<comment type="caution">
    <text evidence="2">The sequence shown here is derived from an EMBL/GenBank/DDBJ whole genome shotgun (WGS) entry which is preliminary data.</text>
</comment>
<reference evidence="2 3" key="1">
    <citation type="submission" date="2019-03" db="EMBL/GenBank/DDBJ databases">
        <title>Genomic Encyclopedia of Type Strains, Phase IV (KMG-IV): sequencing the most valuable type-strain genomes for metagenomic binning, comparative biology and taxonomic classification.</title>
        <authorList>
            <person name="Goeker M."/>
        </authorList>
    </citation>
    <scope>NUCLEOTIDE SEQUENCE [LARGE SCALE GENOMIC DNA]</scope>
    <source>
        <strain evidence="2 3">DSM 24591</strain>
    </source>
</reference>
<dbReference type="Proteomes" id="UP000295525">
    <property type="component" value="Unassembled WGS sequence"/>
</dbReference>
<sequence length="98" mass="11184">MGYGHESVVLHSDIEKVKKSLPMIHLVFSNLKTWLLGTHHGVSAQHLPAYLNEFVFRFNRRFYPMTAFASARGVAVRVTALTYDEFYAMQDSPAPKKL</sequence>
<feature type="domain" description="ISXO2-like transposase" evidence="1">
    <location>
        <begin position="3"/>
        <end position="59"/>
    </location>
</feature>
<name>A0A4R3M7L9_9BURK</name>
<dbReference type="Pfam" id="PF12762">
    <property type="entry name" value="DDE_Tnp_IS1595"/>
    <property type="match status" value="1"/>
</dbReference>
<dbReference type="InterPro" id="IPR024445">
    <property type="entry name" value="Tnp_ISXO2-like"/>
</dbReference>
<organism evidence="2 3">
    <name type="scientific">Paralcaligenes ureilyticus</name>
    <dbReference type="NCBI Taxonomy" id="627131"/>
    <lineage>
        <taxon>Bacteria</taxon>
        <taxon>Pseudomonadati</taxon>
        <taxon>Pseudomonadota</taxon>
        <taxon>Betaproteobacteria</taxon>
        <taxon>Burkholderiales</taxon>
        <taxon>Alcaligenaceae</taxon>
        <taxon>Paralcaligenes</taxon>
    </lineage>
</organism>
<dbReference type="AlphaFoldDB" id="A0A4R3M7L9"/>
<protein>
    <submittedName>
        <fullName evidence="2">ISXO2 transposase-like protein</fullName>
    </submittedName>
</protein>
<evidence type="ECO:0000259" key="1">
    <source>
        <dbReference type="Pfam" id="PF12762"/>
    </source>
</evidence>
<gene>
    <name evidence="2" type="ORF">EDC26_104206</name>
</gene>